<comment type="catalytic activity">
    <reaction evidence="5">
        <text>N(2)-acetyl-L-ornithine + 2-oxoglutarate = N-acetyl-L-glutamate 5-semialdehyde + L-glutamate</text>
        <dbReference type="Rhea" id="RHEA:18049"/>
        <dbReference type="ChEBI" id="CHEBI:16810"/>
        <dbReference type="ChEBI" id="CHEBI:29123"/>
        <dbReference type="ChEBI" id="CHEBI:29985"/>
        <dbReference type="ChEBI" id="CHEBI:57805"/>
        <dbReference type="EC" id="2.6.1.11"/>
    </reaction>
</comment>
<dbReference type="InterPro" id="IPR005814">
    <property type="entry name" value="Aminotrans_3"/>
</dbReference>
<dbReference type="InterPro" id="IPR050103">
    <property type="entry name" value="Class-III_PLP-dep_AT"/>
</dbReference>
<reference evidence="6 7" key="1">
    <citation type="submission" date="2023-09" db="EMBL/GenBank/DDBJ databases">
        <title>Complete Genome and Methylome dissection of Bacillus brevis NEB573 original source of BbsI restriction endonuclease.</title>
        <authorList>
            <person name="Fomenkov A."/>
            <person name="Roberts R.D."/>
        </authorList>
    </citation>
    <scope>NUCLEOTIDE SEQUENCE [LARGE SCALE GENOMIC DNA]</scope>
    <source>
        <strain evidence="6 7">NEB573</strain>
    </source>
</reference>
<name>A0ABY9T5D0_BREBE</name>
<keyword evidence="3 5" id="KW-0808">Transferase</keyword>
<dbReference type="InterPro" id="IPR015424">
    <property type="entry name" value="PyrdxlP-dep_Trfase"/>
</dbReference>
<dbReference type="HAMAP" id="MF_01107">
    <property type="entry name" value="ArgD_aminotrans_3"/>
    <property type="match status" value="1"/>
</dbReference>
<feature type="binding site" evidence="5">
    <location>
        <begin position="219"/>
        <end position="222"/>
    </location>
    <ligand>
        <name>pyridoxal 5'-phosphate</name>
        <dbReference type="ChEBI" id="CHEBI:597326"/>
    </ligand>
</feature>
<evidence type="ECO:0000313" key="6">
    <source>
        <dbReference type="EMBL" id="WNC14436.1"/>
    </source>
</evidence>
<evidence type="ECO:0000256" key="3">
    <source>
        <dbReference type="ARBA" id="ARBA00022679"/>
    </source>
</evidence>
<keyword evidence="1 5" id="KW-0032">Aminotransferase</keyword>
<feature type="binding site" evidence="5">
    <location>
        <position position="276"/>
    </location>
    <ligand>
        <name>N(2)-acetyl-L-ornithine</name>
        <dbReference type="ChEBI" id="CHEBI:57805"/>
    </ligand>
</feature>
<dbReference type="NCBIfam" id="TIGR00707">
    <property type="entry name" value="argD"/>
    <property type="match status" value="1"/>
</dbReference>
<dbReference type="InterPro" id="IPR015422">
    <property type="entry name" value="PyrdxlP-dep_Trfase_small"/>
</dbReference>
<feature type="modified residue" description="N6-(pyridoxal phosphate)lysine" evidence="5">
    <location>
        <position position="248"/>
    </location>
</feature>
<sequence>MSTIAAPLHLMNNYARWPISLVKGQGNQVWDDQGKQYLDFTSGIAVTSLGHVPPKVTAKLHEQLDTLWHCSNLVHVPQQAILAAKLSRLSGLDQAFFCNSGAEANEGLIKLARRYAQKVKGTDRFEIITFAQSFHGRTLATLTATGQDKVKDGFAPLPQGFVTVAYNDLEAVKAAITDKTCAIMLELIQGEGGVHPAEEAWVKGLRELCDEHGLLLLVDEIQTGIGRTGSWFAFQQYGVKPDAISLAKGLGSGFPIGAMVATKEVAEAFAPGTHGTTFGGNPLATTAGIATLEAMEEANILQQVAKVHALLVQELEQLKAAHPDKVVTVRGKGLLLGVELTVPAAGAVNYAREKKGVILLTAGPNVVRLLPSFITTEAEVKQAVAALSEGLSQA</sequence>
<evidence type="ECO:0000256" key="5">
    <source>
        <dbReference type="HAMAP-Rule" id="MF_01107"/>
    </source>
</evidence>
<protein>
    <recommendedName>
        <fullName evidence="5">Acetylornithine aminotransferase</fullName>
        <shortName evidence="5">ACOAT</shortName>
        <ecNumber evidence="5">2.6.1.11</ecNumber>
    </recommendedName>
</protein>
<comment type="subcellular location">
    <subcellularLocation>
        <location evidence="5">Cytoplasm</location>
    </subcellularLocation>
</comment>
<comment type="cofactor">
    <cofactor evidence="5">
        <name>pyridoxal 5'-phosphate</name>
        <dbReference type="ChEBI" id="CHEBI:597326"/>
    </cofactor>
    <text evidence="5">Binds 1 pyridoxal phosphate per subunit.</text>
</comment>
<dbReference type="PANTHER" id="PTHR11986">
    <property type="entry name" value="AMINOTRANSFERASE CLASS III"/>
    <property type="match status" value="1"/>
</dbReference>
<keyword evidence="4 5" id="KW-0663">Pyridoxal phosphate</keyword>
<evidence type="ECO:0000313" key="7">
    <source>
        <dbReference type="Proteomes" id="UP001256827"/>
    </source>
</evidence>
<dbReference type="InterPro" id="IPR049704">
    <property type="entry name" value="Aminotrans_3_PPA_site"/>
</dbReference>
<proteinExistence type="inferred from homology"/>
<dbReference type="CDD" id="cd00610">
    <property type="entry name" value="OAT_like"/>
    <property type="match status" value="1"/>
</dbReference>
<keyword evidence="2 5" id="KW-0028">Amino-acid biosynthesis</keyword>
<dbReference type="Proteomes" id="UP001256827">
    <property type="component" value="Chromosome"/>
</dbReference>
<accession>A0ABY9T5D0</accession>
<feature type="binding site" evidence="5">
    <location>
        <position position="277"/>
    </location>
    <ligand>
        <name>pyridoxal 5'-phosphate</name>
        <dbReference type="ChEBI" id="CHEBI:597326"/>
    </ligand>
</feature>
<feature type="binding site" evidence="5">
    <location>
        <position position="134"/>
    </location>
    <ligand>
        <name>pyridoxal 5'-phosphate</name>
        <dbReference type="ChEBI" id="CHEBI:597326"/>
    </ligand>
</feature>
<feature type="binding site" evidence="5">
    <location>
        <begin position="101"/>
        <end position="102"/>
    </location>
    <ligand>
        <name>pyridoxal 5'-phosphate</name>
        <dbReference type="ChEBI" id="CHEBI:597326"/>
    </ligand>
</feature>
<comment type="subunit">
    <text evidence="5">Homodimer.</text>
</comment>
<dbReference type="NCBIfam" id="NF002325">
    <property type="entry name" value="PRK01278.1"/>
    <property type="match status" value="1"/>
</dbReference>
<keyword evidence="5" id="KW-0963">Cytoplasm</keyword>
<dbReference type="PIRSF" id="PIRSF000521">
    <property type="entry name" value="Transaminase_4ab_Lys_Orn"/>
    <property type="match status" value="1"/>
</dbReference>
<comment type="miscellaneous">
    <text evidence="5">May also have succinyldiaminopimelate aminotransferase activity, thus carrying out the corresponding step in lysine biosynthesis.</text>
</comment>
<evidence type="ECO:0000256" key="2">
    <source>
        <dbReference type="ARBA" id="ARBA00022605"/>
    </source>
</evidence>
<dbReference type="RefSeq" id="WP_310766503.1">
    <property type="nucleotide sequence ID" value="NZ_CP134050.1"/>
</dbReference>
<dbReference type="Pfam" id="PF00202">
    <property type="entry name" value="Aminotran_3"/>
    <property type="match status" value="1"/>
</dbReference>
<organism evidence="6 7">
    <name type="scientific">Brevibacillus brevis</name>
    <name type="common">Bacillus brevis</name>
    <dbReference type="NCBI Taxonomy" id="1393"/>
    <lineage>
        <taxon>Bacteria</taxon>
        <taxon>Bacillati</taxon>
        <taxon>Bacillota</taxon>
        <taxon>Bacilli</taxon>
        <taxon>Bacillales</taxon>
        <taxon>Paenibacillaceae</taxon>
        <taxon>Brevibacillus</taxon>
    </lineage>
</organism>
<comment type="pathway">
    <text evidence="5">Amino-acid biosynthesis; L-arginine biosynthesis; N(2)-acetyl-L-ornithine from L-glutamate: step 4/4.</text>
</comment>
<evidence type="ECO:0000256" key="1">
    <source>
        <dbReference type="ARBA" id="ARBA00022576"/>
    </source>
</evidence>
<dbReference type="PANTHER" id="PTHR11986:SF79">
    <property type="entry name" value="ACETYLORNITHINE AMINOTRANSFERASE, MITOCHONDRIAL"/>
    <property type="match status" value="1"/>
</dbReference>
<dbReference type="SUPFAM" id="SSF53383">
    <property type="entry name" value="PLP-dependent transferases"/>
    <property type="match status" value="1"/>
</dbReference>
<dbReference type="GO" id="GO:0008483">
    <property type="term" value="F:transaminase activity"/>
    <property type="evidence" value="ECO:0007669"/>
    <property type="project" value="UniProtKB-KW"/>
</dbReference>
<dbReference type="Gene3D" id="3.90.1150.10">
    <property type="entry name" value="Aspartate Aminotransferase, domain 1"/>
    <property type="match status" value="1"/>
</dbReference>
<keyword evidence="5" id="KW-0055">Arginine biosynthesis</keyword>
<gene>
    <name evidence="5" type="primary">argD</name>
    <name evidence="6" type="ORF">RGB73_27865</name>
</gene>
<dbReference type="InterPro" id="IPR015421">
    <property type="entry name" value="PyrdxlP-dep_Trfase_major"/>
</dbReference>
<dbReference type="InterPro" id="IPR004636">
    <property type="entry name" value="AcOrn/SuccOrn_fam"/>
</dbReference>
<keyword evidence="7" id="KW-1185">Reference proteome</keyword>
<dbReference type="EC" id="2.6.1.11" evidence="5"/>
<comment type="similarity">
    <text evidence="5">Belongs to the class-III pyridoxal-phosphate-dependent aminotransferase family. ArgD subfamily.</text>
</comment>
<evidence type="ECO:0000256" key="4">
    <source>
        <dbReference type="ARBA" id="ARBA00022898"/>
    </source>
</evidence>
<dbReference type="PROSITE" id="PS00600">
    <property type="entry name" value="AA_TRANSFER_CLASS_3"/>
    <property type="match status" value="1"/>
</dbReference>
<dbReference type="Gene3D" id="3.40.640.10">
    <property type="entry name" value="Type I PLP-dependent aspartate aminotransferase-like (Major domain)"/>
    <property type="match status" value="1"/>
</dbReference>
<feature type="binding site" evidence="5">
    <location>
        <position position="137"/>
    </location>
    <ligand>
        <name>N(2)-acetyl-L-ornithine</name>
        <dbReference type="ChEBI" id="CHEBI:57805"/>
    </ligand>
</feature>
<dbReference type="EMBL" id="CP134050">
    <property type="protein sequence ID" value="WNC14436.1"/>
    <property type="molecule type" value="Genomic_DNA"/>
</dbReference>